<gene>
    <name evidence="1" type="ORF">HGM15179_004639</name>
</gene>
<name>A0A8K1GQY8_9PASS</name>
<dbReference type="EMBL" id="SWJQ01000096">
    <property type="protein sequence ID" value="TRZ22432.1"/>
    <property type="molecule type" value="Genomic_DNA"/>
</dbReference>
<accession>A0A8K1GQY8</accession>
<keyword evidence="2" id="KW-1185">Reference proteome</keyword>
<sequence>MKRDIETLELEKMEEVNADMGGEWSILVLRVDMEAEKTLYSPEEKNYRSLISRKQDCNKSLKQRVLTDIDKTPPEPSFLQVELSDLSESLVDGPGCYGKDFDKNRESLVKICNCANYIKDQMSRLSLKRILEYTTGVPSLSVEELGLVNPPLFGMHLQ</sequence>
<protein>
    <submittedName>
        <fullName evidence="1">Uncharacterized protein</fullName>
    </submittedName>
</protein>
<dbReference type="AlphaFoldDB" id="A0A8K1GQY8"/>
<evidence type="ECO:0000313" key="1">
    <source>
        <dbReference type="EMBL" id="TRZ22432.1"/>
    </source>
</evidence>
<reference evidence="1" key="1">
    <citation type="submission" date="2019-04" db="EMBL/GenBank/DDBJ databases">
        <title>Genome assembly of Zosterops borbonicus 15179.</title>
        <authorList>
            <person name="Leroy T."/>
            <person name="Anselmetti Y."/>
            <person name="Tilak M.-K."/>
            <person name="Nabholz B."/>
        </authorList>
    </citation>
    <scope>NUCLEOTIDE SEQUENCE</scope>
    <source>
        <strain evidence="1">HGM_15179</strain>
        <tissue evidence="1">Muscle</tissue>
    </source>
</reference>
<dbReference type="Proteomes" id="UP000796761">
    <property type="component" value="Unassembled WGS sequence"/>
</dbReference>
<comment type="caution">
    <text evidence="1">The sequence shown here is derived from an EMBL/GenBank/DDBJ whole genome shotgun (WGS) entry which is preliminary data.</text>
</comment>
<organism evidence="1 2">
    <name type="scientific">Zosterops borbonicus</name>
    <dbReference type="NCBI Taxonomy" id="364589"/>
    <lineage>
        <taxon>Eukaryota</taxon>
        <taxon>Metazoa</taxon>
        <taxon>Chordata</taxon>
        <taxon>Craniata</taxon>
        <taxon>Vertebrata</taxon>
        <taxon>Euteleostomi</taxon>
        <taxon>Archelosauria</taxon>
        <taxon>Archosauria</taxon>
        <taxon>Dinosauria</taxon>
        <taxon>Saurischia</taxon>
        <taxon>Theropoda</taxon>
        <taxon>Coelurosauria</taxon>
        <taxon>Aves</taxon>
        <taxon>Neognathae</taxon>
        <taxon>Neoaves</taxon>
        <taxon>Telluraves</taxon>
        <taxon>Australaves</taxon>
        <taxon>Passeriformes</taxon>
        <taxon>Sylvioidea</taxon>
        <taxon>Zosteropidae</taxon>
        <taxon>Zosterops</taxon>
    </lineage>
</organism>
<proteinExistence type="predicted"/>
<evidence type="ECO:0000313" key="2">
    <source>
        <dbReference type="Proteomes" id="UP000796761"/>
    </source>
</evidence>